<evidence type="ECO:0000313" key="1">
    <source>
        <dbReference type="EMBL" id="KAF2567835.1"/>
    </source>
</evidence>
<name>A0A8S9IEQ3_BRACR</name>
<sequence length="175" mass="20137">MWESEVSPLDREIVFGPRGHVGTRRFLGNPEVPLDPEVVFRTQRSFGNPEVPSDPEVVFRTRRSIKDPKIVLEPRGFFRPFFKPKVLGCSPFGPGGPKVLYQALPLGYFWTWRSCGNPKFLLLIVRSYLDPEVMWVPGGSWGTRRFLKTLRLYLGPIGRLGIRRFLQTMRSYLGP</sequence>
<comment type="caution">
    <text evidence="1">The sequence shown here is derived from an EMBL/GenBank/DDBJ whole genome shotgun (WGS) entry which is preliminary data.</text>
</comment>
<proteinExistence type="predicted"/>
<organism evidence="1 2">
    <name type="scientific">Brassica cretica</name>
    <name type="common">Mustard</name>
    <dbReference type="NCBI Taxonomy" id="69181"/>
    <lineage>
        <taxon>Eukaryota</taxon>
        <taxon>Viridiplantae</taxon>
        <taxon>Streptophyta</taxon>
        <taxon>Embryophyta</taxon>
        <taxon>Tracheophyta</taxon>
        <taxon>Spermatophyta</taxon>
        <taxon>Magnoliopsida</taxon>
        <taxon>eudicotyledons</taxon>
        <taxon>Gunneridae</taxon>
        <taxon>Pentapetalae</taxon>
        <taxon>rosids</taxon>
        <taxon>malvids</taxon>
        <taxon>Brassicales</taxon>
        <taxon>Brassicaceae</taxon>
        <taxon>Brassiceae</taxon>
        <taxon>Brassica</taxon>
    </lineage>
</organism>
<gene>
    <name evidence="1" type="ORF">F2Q68_00025290</name>
</gene>
<evidence type="ECO:0000313" key="2">
    <source>
        <dbReference type="Proteomes" id="UP000712281"/>
    </source>
</evidence>
<dbReference type="AlphaFoldDB" id="A0A8S9IEQ3"/>
<dbReference type="Proteomes" id="UP000712281">
    <property type="component" value="Unassembled WGS sequence"/>
</dbReference>
<reference evidence="1" key="1">
    <citation type="submission" date="2019-12" db="EMBL/GenBank/DDBJ databases">
        <title>Genome sequencing and annotation of Brassica cretica.</title>
        <authorList>
            <person name="Studholme D.J."/>
            <person name="Sarris P.F."/>
        </authorList>
    </citation>
    <scope>NUCLEOTIDE SEQUENCE</scope>
    <source>
        <strain evidence="1">PFS-001/15</strain>
        <tissue evidence="1">Leaf</tissue>
    </source>
</reference>
<dbReference type="EMBL" id="QGKW02001911">
    <property type="protein sequence ID" value="KAF2567835.1"/>
    <property type="molecule type" value="Genomic_DNA"/>
</dbReference>
<protein>
    <submittedName>
        <fullName evidence="1">Uncharacterized protein</fullName>
    </submittedName>
</protein>
<accession>A0A8S9IEQ3</accession>